<protein>
    <submittedName>
        <fullName evidence="1">Uncharacterized protein</fullName>
    </submittedName>
</protein>
<dbReference type="EMBL" id="JAIWYP010000004">
    <property type="protein sequence ID" value="KAH3833578.1"/>
    <property type="molecule type" value="Genomic_DNA"/>
</dbReference>
<reference evidence="1" key="2">
    <citation type="submission" date="2020-11" db="EMBL/GenBank/DDBJ databases">
        <authorList>
            <person name="McCartney M.A."/>
            <person name="Auch B."/>
            <person name="Kono T."/>
            <person name="Mallez S."/>
            <person name="Becker A."/>
            <person name="Gohl D.M."/>
            <person name="Silverstein K.A.T."/>
            <person name="Koren S."/>
            <person name="Bechman K.B."/>
            <person name="Herman A."/>
            <person name="Abrahante J.E."/>
            <person name="Garbe J."/>
        </authorList>
    </citation>
    <scope>NUCLEOTIDE SEQUENCE</scope>
    <source>
        <strain evidence="1">Duluth1</strain>
        <tissue evidence="1">Whole animal</tissue>
    </source>
</reference>
<evidence type="ECO:0000313" key="2">
    <source>
        <dbReference type="Proteomes" id="UP000828390"/>
    </source>
</evidence>
<reference evidence="1" key="1">
    <citation type="journal article" date="2019" name="bioRxiv">
        <title>The Genome of the Zebra Mussel, Dreissena polymorpha: A Resource for Invasive Species Research.</title>
        <authorList>
            <person name="McCartney M.A."/>
            <person name="Auch B."/>
            <person name="Kono T."/>
            <person name="Mallez S."/>
            <person name="Zhang Y."/>
            <person name="Obille A."/>
            <person name="Becker A."/>
            <person name="Abrahante J.E."/>
            <person name="Garbe J."/>
            <person name="Badalamenti J.P."/>
            <person name="Herman A."/>
            <person name="Mangelson H."/>
            <person name="Liachko I."/>
            <person name="Sullivan S."/>
            <person name="Sone E.D."/>
            <person name="Koren S."/>
            <person name="Silverstein K.A.T."/>
            <person name="Beckman K.B."/>
            <person name="Gohl D.M."/>
        </authorList>
    </citation>
    <scope>NUCLEOTIDE SEQUENCE</scope>
    <source>
        <strain evidence="1">Duluth1</strain>
        <tissue evidence="1">Whole animal</tissue>
    </source>
</reference>
<dbReference type="Proteomes" id="UP000828390">
    <property type="component" value="Unassembled WGS sequence"/>
</dbReference>
<accession>A0A9D4QJ48</accession>
<comment type="caution">
    <text evidence="1">The sequence shown here is derived from an EMBL/GenBank/DDBJ whole genome shotgun (WGS) entry which is preliminary data.</text>
</comment>
<name>A0A9D4QJ48_DREPO</name>
<organism evidence="1 2">
    <name type="scientific">Dreissena polymorpha</name>
    <name type="common">Zebra mussel</name>
    <name type="synonym">Mytilus polymorpha</name>
    <dbReference type="NCBI Taxonomy" id="45954"/>
    <lineage>
        <taxon>Eukaryota</taxon>
        <taxon>Metazoa</taxon>
        <taxon>Spiralia</taxon>
        <taxon>Lophotrochozoa</taxon>
        <taxon>Mollusca</taxon>
        <taxon>Bivalvia</taxon>
        <taxon>Autobranchia</taxon>
        <taxon>Heteroconchia</taxon>
        <taxon>Euheterodonta</taxon>
        <taxon>Imparidentia</taxon>
        <taxon>Neoheterodontei</taxon>
        <taxon>Myida</taxon>
        <taxon>Dreissenoidea</taxon>
        <taxon>Dreissenidae</taxon>
        <taxon>Dreissena</taxon>
    </lineage>
</organism>
<gene>
    <name evidence="1" type="ORF">DPMN_106889</name>
</gene>
<evidence type="ECO:0000313" key="1">
    <source>
        <dbReference type="EMBL" id="KAH3833578.1"/>
    </source>
</evidence>
<proteinExistence type="predicted"/>
<keyword evidence="2" id="KW-1185">Reference proteome</keyword>
<dbReference type="AlphaFoldDB" id="A0A9D4QJ48"/>
<sequence length="92" mass="10542">MAFYQFSTQSQVPLAPSGFMASDRCSAFIQRLDRIDNSLTQLDGIQSSVNAITVRLDQIDQRVSKIDVKFNDIERRREYASTNIEEIKKTHS</sequence>